<keyword evidence="1" id="KW-0732">Signal</keyword>
<evidence type="ECO:0000313" key="2">
    <source>
        <dbReference type="EMBL" id="KNC27092.1"/>
    </source>
</evidence>
<dbReference type="OrthoDB" id="10344738at2759"/>
<proteinExistence type="predicted"/>
<feature type="chain" id="PRO_5005535659" evidence="1">
    <location>
        <begin position="22"/>
        <end position="212"/>
    </location>
</feature>
<name>A0A0L0C4C4_LUCCU</name>
<keyword evidence="3" id="KW-1185">Reference proteome</keyword>
<accession>A0A0L0C4C4</accession>
<feature type="non-terminal residue" evidence="2">
    <location>
        <position position="212"/>
    </location>
</feature>
<sequence length="212" mass="24566">MKSYQSWAIFVVLTIIPPSFSDNTDSTFLLGDEFRKDPSPQKQLVVYVVDNLSSISREYLDSSVKICHQVLNEDALLANGTSEVVEFKDNLKKFLQKYDVSDRNVETNFNLIGELAIILEKYFKMSEDNMTPVSKIILNILNEYRSDFENINNESVRKYTLLVDGFSDMFAQSKDHMGAQALVWFEKFKSFSKFSDRFRALLDYIVEIRINS</sequence>
<evidence type="ECO:0000313" key="3">
    <source>
        <dbReference type="Proteomes" id="UP000037069"/>
    </source>
</evidence>
<dbReference type="EMBL" id="JRES01000933">
    <property type="protein sequence ID" value="KNC27092.1"/>
    <property type="molecule type" value="Genomic_DNA"/>
</dbReference>
<feature type="signal peptide" evidence="1">
    <location>
        <begin position="1"/>
        <end position="21"/>
    </location>
</feature>
<gene>
    <name evidence="2" type="ORF">FF38_12689</name>
</gene>
<comment type="caution">
    <text evidence="2">The sequence shown here is derived from an EMBL/GenBank/DDBJ whole genome shotgun (WGS) entry which is preliminary data.</text>
</comment>
<protein>
    <submittedName>
        <fullName evidence="2">Uncharacterized protein</fullName>
    </submittedName>
</protein>
<dbReference type="Proteomes" id="UP000037069">
    <property type="component" value="Unassembled WGS sequence"/>
</dbReference>
<reference evidence="2 3" key="1">
    <citation type="journal article" date="2015" name="Nat. Commun.">
        <title>Lucilia cuprina genome unlocks parasitic fly biology to underpin future interventions.</title>
        <authorList>
            <person name="Anstead C.A."/>
            <person name="Korhonen P.K."/>
            <person name="Young N.D."/>
            <person name="Hall R.S."/>
            <person name="Jex A.R."/>
            <person name="Murali S.C."/>
            <person name="Hughes D.S."/>
            <person name="Lee S.F."/>
            <person name="Perry T."/>
            <person name="Stroehlein A.J."/>
            <person name="Ansell B.R."/>
            <person name="Breugelmans B."/>
            <person name="Hofmann A."/>
            <person name="Qu J."/>
            <person name="Dugan S."/>
            <person name="Lee S.L."/>
            <person name="Chao H."/>
            <person name="Dinh H."/>
            <person name="Han Y."/>
            <person name="Doddapaneni H.V."/>
            <person name="Worley K.C."/>
            <person name="Muzny D.M."/>
            <person name="Ioannidis P."/>
            <person name="Waterhouse R.M."/>
            <person name="Zdobnov E.M."/>
            <person name="James P.J."/>
            <person name="Bagnall N.H."/>
            <person name="Kotze A.C."/>
            <person name="Gibbs R.A."/>
            <person name="Richards S."/>
            <person name="Batterham P."/>
            <person name="Gasser R.B."/>
        </authorList>
    </citation>
    <scope>NUCLEOTIDE SEQUENCE [LARGE SCALE GENOMIC DNA]</scope>
    <source>
        <strain evidence="2 3">LS</strain>
        <tissue evidence="2">Full body</tissue>
    </source>
</reference>
<organism evidence="2 3">
    <name type="scientific">Lucilia cuprina</name>
    <name type="common">Green bottle fly</name>
    <name type="synonym">Australian sheep blowfly</name>
    <dbReference type="NCBI Taxonomy" id="7375"/>
    <lineage>
        <taxon>Eukaryota</taxon>
        <taxon>Metazoa</taxon>
        <taxon>Ecdysozoa</taxon>
        <taxon>Arthropoda</taxon>
        <taxon>Hexapoda</taxon>
        <taxon>Insecta</taxon>
        <taxon>Pterygota</taxon>
        <taxon>Neoptera</taxon>
        <taxon>Endopterygota</taxon>
        <taxon>Diptera</taxon>
        <taxon>Brachycera</taxon>
        <taxon>Muscomorpha</taxon>
        <taxon>Oestroidea</taxon>
        <taxon>Calliphoridae</taxon>
        <taxon>Luciliinae</taxon>
        <taxon>Lucilia</taxon>
    </lineage>
</organism>
<evidence type="ECO:0000256" key="1">
    <source>
        <dbReference type="SAM" id="SignalP"/>
    </source>
</evidence>
<dbReference type="AlphaFoldDB" id="A0A0L0C4C4"/>